<dbReference type="Gene3D" id="1.10.260.40">
    <property type="entry name" value="lambda repressor-like DNA-binding domains"/>
    <property type="match status" value="1"/>
</dbReference>
<dbReference type="PANTHER" id="PTHR46797:SF1">
    <property type="entry name" value="METHYLPHOSPHONATE SYNTHASE"/>
    <property type="match status" value="1"/>
</dbReference>
<reference evidence="4 5" key="1">
    <citation type="journal article" date="2014" name="ISME J.">
        <title>Adaptation of an abundant Roseobacter RCA organism to pelagic systems revealed by genomic and transcriptomic analyses.</title>
        <authorList>
            <person name="Voget S."/>
            <person name="Wemheuer B."/>
            <person name="Brinkhoff T."/>
            <person name="Vollmers J."/>
            <person name="Dietrich S."/>
            <person name="Giebel H.A."/>
            <person name="Beardsley C."/>
            <person name="Sardemann C."/>
            <person name="Bakenhus I."/>
            <person name="Billerbeck S."/>
            <person name="Daniel R."/>
            <person name="Simon M."/>
        </authorList>
    </citation>
    <scope>NUCLEOTIDE SEQUENCE [LARGE SCALE GENOMIC DNA]</scope>
    <source>
        <strain evidence="4 5">RCA23</strain>
    </source>
</reference>
<dbReference type="CDD" id="cd00093">
    <property type="entry name" value="HTH_XRE"/>
    <property type="match status" value="1"/>
</dbReference>
<evidence type="ECO:0000313" key="4">
    <source>
        <dbReference type="EMBL" id="AII87494.1"/>
    </source>
</evidence>
<dbReference type="Gene3D" id="2.60.120.10">
    <property type="entry name" value="Jelly Rolls"/>
    <property type="match status" value="1"/>
</dbReference>
<feature type="region of interest" description="Disordered" evidence="2">
    <location>
        <begin position="1"/>
        <end position="25"/>
    </location>
</feature>
<keyword evidence="1 4" id="KW-0238">DNA-binding</keyword>
<dbReference type="InterPro" id="IPR001387">
    <property type="entry name" value="Cro/C1-type_HTH"/>
</dbReference>
<sequence>MTVEKATPAKAAELTQDPPRARDGPEKTLEVAIGRALRGFRRRQEVTVAELASRTGLSIGMLSKIENGNTSPSLKTLRALATALSMPISAFFSQFEARREVIHTKSGEGIATEETGSLTGPETRLLGHINAPSSGVIVKPYLVTLTSKTDVLPSLQQGGTQTIYMLEGEMDYRHGDKLYNLTAGDSLQFDADSPHGPEAPRDLPLRYLSIVSAPQNG</sequence>
<dbReference type="SUPFAM" id="SSF47413">
    <property type="entry name" value="lambda repressor-like DNA-binding domains"/>
    <property type="match status" value="1"/>
</dbReference>
<dbReference type="Pfam" id="PF13560">
    <property type="entry name" value="HTH_31"/>
    <property type="match status" value="1"/>
</dbReference>
<evidence type="ECO:0000313" key="5">
    <source>
        <dbReference type="Proteomes" id="UP000028680"/>
    </source>
</evidence>
<dbReference type="InterPro" id="IPR014710">
    <property type="entry name" value="RmlC-like_jellyroll"/>
</dbReference>
<dbReference type="Proteomes" id="UP000028680">
    <property type="component" value="Chromosome"/>
</dbReference>
<evidence type="ECO:0000259" key="3">
    <source>
        <dbReference type="PROSITE" id="PS50943"/>
    </source>
</evidence>
<dbReference type="KEGG" id="ptp:RCA23_c19630"/>
<accession>A0AAN0RJT0</accession>
<dbReference type="PROSITE" id="PS50943">
    <property type="entry name" value="HTH_CROC1"/>
    <property type="match status" value="1"/>
</dbReference>
<keyword evidence="5" id="KW-1185">Reference proteome</keyword>
<feature type="domain" description="HTH cro/C1-type" evidence="3">
    <location>
        <begin position="37"/>
        <end position="91"/>
    </location>
</feature>
<organism evidence="4 5">
    <name type="scientific">Planktomarina temperata RCA23</name>
    <dbReference type="NCBI Taxonomy" id="666509"/>
    <lineage>
        <taxon>Bacteria</taxon>
        <taxon>Pseudomonadati</taxon>
        <taxon>Pseudomonadota</taxon>
        <taxon>Alphaproteobacteria</taxon>
        <taxon>Rhodobacterales</taxon>
        <taxon>Paracoccaceae</taxon>
        <taxon>Planktomarina</taxon>
    </lineage>
</organism>
<dbReference type="PANTHER" id="PTHR46797">
    <property type="entry name" value="HTH-TYPE TRANSCRIPTIONAL REGULATOR"/>
    <property type="match status" value="1"/>
</dbReference>
<dbReference type="GO" id="GO:0003700">
    <property type="term" value="F:DNA-binding transcription factor activity"/>
    <property type="evidence" value="ECO:0007669"/>
    <property type="project" value="TreeGrafter"/>
</dbReference>
<dbReference type="SUPFAM" id="SSF51182">
    <property type="entry name" value="RmlC-like cupins"/>
    <property type="match status" value="1"/>
</dbReference>
<evidence type="ECO:0000256" key="1">
    <source>
        <dbReference type="ARBA" id="ARBA00023125"/>
    </source>
</evidence>
<dbReference type="Pfam" id="PF07883">
    <property type="entry name" value="Cupin_2"/>
    <property type="match status" value="1"/>
</dbReference>
<dbReference type="InterPro" id="IPR050807">
    <property type="entry name" value="TransReg_Diox_bact_type"/>
</dbReference>
<gene>
    <name evidence="4" type="ORF">RCA23_c19630</name>
</gene>
<evidence type="ECO:0000256" key="2">
    <source>
        <dbReference type="SAM" id="MobiDB-lite"/>
    </source>
</evidence>
<dbReference type="EMBL" id="CP003984">
    <property type="protein sequence ID" value="AII87494.1"/>
    <property type="molecule type" value="Genomic_DNA"/>
</dbReference>
<dbReference type="SMART" id="SM00530">
    <property type="entry name" value="HTH_XRE"/>
    <property type="match status" value="1"/>
</dbReference>
<dbReference type="InterPro" id="IPR013096">
    <property type="entry name" value="Cupin_2"/>
</dbReference>
<dbReference type="GO" id="GO:0003677">
    <property type="term" value="F:DNA binding"/>
    <property type="evidence" value="ECO:0007669"/>
    <property type="project" value="UniProtKB-KW"/>
</dbReference>
<dbReference type="RefSeq" id="WP_044050198.1">
    <property type="nucleotide sequence ID" value="NZ_CP003984.1"/>
</dbReference>
<dbReference type="CDD" id="cd02209">
    <property type="entry name" value="cupin_XRE_C"/>
    <property type="match status" value="1"/>
</dbReference>
<dbReference type="GO" id="GO:0005829">
    <property type="term" value="C:cytosol"/>
    <property type="evidence" value="ECO:0007669"/>
    <property type="project" value="TreeGrafter"/>
</dbReference>
<protein>
    <submittedName>
        <fullName evidence="4">DNA-binding protein</fullName>
    </submittedName>
</protein>
<dbReference type="InterPro" id="IPR011051">
    <property type="entry name" value="RmlC_Cupin_sf"/>
</dbReference>
<dbReference type="AlphaFoldDB" id="A0AAN0RJT0"/>
<dbReference type="InterPro" id="IPR010982">
    <property type="entry name" value="Lambda_DNA-bd_dom_sf"/>
</dbReference>
<proteinExistence type="predicted"/>
<name>A0AAN0RJT0_9RHOB</name>